<reference evidence="5" key="2">
    <citation type="submission" date="2020-09" db="EMBL/GenBank/DDBJ databases">
        <authorList>
            <person name="Sun Q."/>
            <person name="Zhou Y."/>
        </authorList>
    </citation>
    <scope>NUCLEOTIDE SEQUENCE</scope>
    <source>
        <strain evidence="5">CGMCC 1.15371</strain>
    </source>
</reference>
<dbReference type="SUPFAM" id="SSF46689">
    <property type="entry name" value="Homeodomain-like"/>
    <property type="match status" value="2"/>
</dbReference>
<dbReference type="InterPro" id="IPR037923">
    <property type="entry name" value="HTH-like"/>
</dbReference>
<keyword evidence="2" id="KW-0238">DNA-binding</keyword>
<keyword evidence="3" id="KW-0804">Transcription</keyword>
<evidence type="ECO:0000259" key="4">
    <source>
        <dbReference type="PROSITE" id="PS01124"/>
    </source>
</evidence>
<dbReference type="Pfam" id="PF12833">
    <property type="entry name" value="HTH_18"/>
    <property type="match status" value="1"/>
</dbReference>
<reference evidence="5" key="1">
    <citation type="journal article" date="2014" name="Int. J. Syst. Evol. Microbiol.">
        <title>Complete genome sequence of Corynebacterium casei LMG S-19264T (=DSM 44701T), isolated from a smear-ripened cheese.</title>
        <authorList>
            <consortium name="US DOE Joint Genome Institute (JGI-PGF)"/>
            <person name="Walter F."/>
            <person name="Albersmeier A."/>
            <person name="Kalinowski J."/>
            <person name="Ruckert C."/>
        </authorList>
    </citation>
    <scope>NUCLEOTIDE SEQUENCE</scope>
    <source>
        <strain evidence="5">CGMCC 1.15371</strain>
    </source>
</reference>
<gene>
    <name evidence="5" type="ORF">GCM10011391_00300</name>
</gene>
<dbReference type="InterPro" id="IPR003313">
    <property type="entry name" value="AraC-bd"/>
</dbReference>
<dbReference type="EMBL" id="BMIR01000001">
    <property type="protein sequence ID" value="GGE25849.1"/>
    <property type="molecule type" value="Genomic_DNA"/>
</dbReference>
<accession>A0A8J2VCE8</accession>
<protein>
    <submittedName>
        <fullName evidence="5">AraC family transcriptional regulator</fullName>
    </submittedName>
</protein>
<dbReference type="GO" id="GO:0003700">
    <property type="term" value="F:DNA-binding transcription factor activity"/>
    <property type="evidence" value="ECO:0007669"/>
    <property type="project" value="InterPro"/>
</dbReference>
<dbReference type="PRINTS" id="PR00032">
    <property type="entry name" value="HTHARAC"/>
</dbReference>
<dbReference type="InterPro" id="IPR018060">
    <property type="entry name" value="HTH_AraC"/>
</dbReference>
<sequence>MNIKLLKEQTDIPDKTFPINVFFTHDIYLHWHDHIEWVFIKEGKCRIQIDETFVDLNKGELAFINSKQLHSTTTLEQDLELICIVFNESLVRGNGLDFIDHHYFLPYLDKRMKWPRTMKKDDPYIQEINASFLRLINEFENKNPGYELLIKAELLRIFGLFFRYTLVFLNQSTTLDSKKKYDFSHLFQALRQHYNRSFSLNEAAHMVNLSPNHFCRVFKQVTGKTFIEYVHLLRINEAERMLIETNDSITEIAEKVGFSDINYFGRVFKKIKNATPTCIRKQTCPFNS</sequence>
<dbReference type="AlphaFoldDB" id="A0A8J2VCE8"/>
<dbReference type="InterPro" id="IPR009057">
    <property type="entry name" value="Homeodomain-like_sf"/>
</dbReference>
<dbReference type="Gene3D" id="1.10.10.60">
    <property type="entry name" value="Homeodomain-like"/>
    <property type="match status" value="2"/>
</dbReference>
<keyword evidence="1" id="KW-0805">Transcription regulation</keyword>
<dbReference type="SMART" id="SM00342">
    <property type="entry name" value="HTH_ARAC"/>
    <property type="match status" value="1"/>
</dbReference>
<comment type="caution">
    <text evidence="5">The sequence shown here is derived from an EMBL/GenBank/DDBJ whole genome shotgun (WGS) entry which is preliminary data.</text>
</comment>
<dbReference type="InterPro" id="IPR020449">
    <property type="entry name" value="Tscrpt_reg_AraC-type_HTH"/>
</dbReference>
<proteinExistence type="predicted"/>
<dbReference type="PANTHER" id="PTHR43280:SF28">
    <property type="entry name" value="HTH-TYPE TRANSCRIPTIONAL ACTIVATOR RHAS"/>
    <property type="match status" value="1"/>
</dbReference>
<keyword evidence="6" id="KW-1185">Reference proteome</keyword>
<dbReference type="InterPro" id="IPR014710">
    <property type="entry name" value="RmlC-like_jellyroll"/>
</dbReference>
<dbReference type="RefSeq" id="WP_188687662.1">
    <property type="nucleotide sequence ID" value="NZ_BMIR01000001.1"/>
</dbReference>
<dbReference type="PROSITE" id="PS01124">
    <property type="entry name" value="HTH_ARAC_FAMILY_2"/>
    <property type="match status" value="1"/>
</dbReference>
<dbReference type="Proteomes" id="UP000628775">
    <property type="component" value="Unassembled WGS sequence"/>
</dbReference>
<dbReference type="SUPFAM" id="SSF51215">
    <property type="entry name" value="Regulatory protein AraC"/>
    <property type="match status" value="1"/>
</dbReference>
<dbReference type="GO" id="GO:0043565">
    <property type="term" value="F:sequence-specific DNA binding"/>
    <property type="evidence" value="ECO:0007669"/>
    <property type="project" value="InterPro"/>
</dbReference>
<dbReference type="Pfam" id="PF02311">
    <property type="entry name" value="AraC_binding"/>
    <property type="match status" value="1"/>
</dbReference>
<evidence type="ECO:0000256" key="1">
    <source>
        <dbReference type="ARBA" id="ARBA00023015"/>
    </source>
</evidence>
<dbReference type="PROSITE" id="PS00041">
    <property type="entry name" value="HTH_ARAC_FAMILY_1"/>
    <property type="match status" value="1"/>
</dbReference>
<name>A0A8J2VCE8_9BACL</name>
<feature type="domain" description="HTH araC/xylS-type" evidence="4">
    <location>
        <begin position="184"/>
        <end position="282"/>
    </location>
</feature>
<evidence type="ECO:0000313" key="5">
    <source>
        <dbReference type="EMBL" id="GGE25849.1"/>
    </source>
</evidence>
<evidence type="ECO:0000313" key="6">
    <source>
        <dbReference type="Proteomes" id="UP000628775"/>
    </source>
</evidence>
<evidence type="ECO:0000256" key="2">
    <source>
        <dbReference type="ARBA" id="ARBA00023125"/>
    </source>
</evidence>
<organism evidence="5 6">
    <name type="scientific">Pullulanibacillus camelliae</name>
    <dbReference type="NCBI Taxonomy" id="1707096"/>
    <lineage>
        <taxon>Bacteria</taxon>
        <taxon>Bacillati</taxon>
        <taxon>Bacillota</taxon>
        <taxon>Bacilli</taxon>
        <taxon>Bacillales</taxon>
        <taxon>Sporolactobacillaceae</taxon>
        <taxon>Pullulanibacillus</taxon>
    </lineage>
</organism>
<dbReference type="PANTHER" id="PTHR43280">
    <property type="entry name" value="ARAC-FAMILY TRANSCRIPTIONAL REGULATOR"/>
    <property type="match status" value="1"/>
</dbReference>
<evidence type="ECO:0000256" key="3">
    <source>
        <dbReference type="ARBA" id="ARBA00023163"/>
    </source>
</evidence>
<dbReference type="InterPro" id="IPR018062">
    <property type="entry name" value="HTH_AraC-typ_CS"/>
</dbReference>
<dbReference type="Gene3D" id="2.60.120.10">
    <property type="entry name" value="Jelly Rolls"/>
    <property type="match status" value="1"/>
</dbReference>